<dbReference type="InterPro" id="IPR041282">
    <property type="entry name" value="FYVE_2"/>
</dbReference>
<dbReference type="InterPro" id="IPR011011">
    <property type="entry name" value="Znf_FYVE_PHD"/>
</dbReference>
<evidence type="ECO:0000259" key="1">
    <source>
        <dbReference type="Pfam" id="PF02318"/>
    </source>
</evidence>
<dbReference type="EMBL" id="CASHTH010003741">
    <property type="protein sequence ID" value="CAI8048693.1"/>
    <property type="molecule type" value="Genomic_DNA"/>
</dbReference>
<gene>
    <name evidence="2" type="ORF">GBAR_LOCUS26845</name>
</gene>
<organism evidence="2 3">
    <name type="scientific">Geodia barretti</name>
    <name type="common">Barrett's horny sponge</name>
    <dbReference type="NCBI Taxonomy" id="519541"/>
    <lineage>
        <taxon>Eukaryota</taxon>
        <taxon>Metazoa</taxon>
        <taxon>Porifera</taxon>
        <taxon>Demospongiae</taxon>
        <taxon>Heteroscleromorpha</taxon>
        <taxon>Tetractinellida</taxon>
        <taxon>Astrophorina</taxon>
        <taxon>Geodiidae</taxon>
        <taxon>Geodia</taxon>
    </lineage>
</organism>
<comment type="caution">
    <text evidence="2">The sequence shown here is derived from an EMBL/GenBank/DDBJ whole genome shotgun (WGS) entry which is preliminary data.</text>
</comment>
<protein>
    <submittedName>
        <fullName evidence="2">Synaptotagmin-like protein 5</fullName>
    </submittedName>
</protein>
<accession>A0AA35TJF3</accession>
<dbReference type="AlphaFoldDB" id="A0AA35TJF3"/>
<evidence type="ECO:0000313" key="3">
    <source>
        <dbReference type="Proteomes" id="UP001174909"/>
    </source>
</evidence>
<proteinExistence type="predicted"/>
<dbReference type="Gene3D" id="3.30.40.10">
    <property type="entry name" value="Zinc/RING finger domain, C3HC4 (zinc finger)"/>
    <property type="match status" value="1"/>
</dbReference>
<dbReference type="InterPro" id="IPR013083">
    <property type="entry name" value="Znf_RING/FYVE/PHD"/>
</dbReference>
<evidence type="ECO:0000313" key="2">
    <source>
        <dbReference type="EMBL" id="CAI8048693.1"/>
    </source>
</evidence>
<dbReference type="Proteomes" id="UP001174909">
    <property type="component" value="Unassembled WGS sequence"/>
</dbReference>
<keyword evidence="3" id="KW-1185">Reference proteome</keyword>
<reference evidence="2" key="1">
    <citation type="submission" date="2023-03" db="EMBL/GenBank/DDBJ databases">
        <authorList>
            <person name="Steffen K."/>
            <person name="Cardenas P."/>
        </authorList>
    </citation>
    <scope>NUCLEOTIDE SEQUENCE</scope>
</reference>
<dbReference type="SUPFAM" id="SSF57903">
    <property type="entry name" value="FYVE/PHD zinc finger"/>
    <property type="match status" value="1"/>
</dbReference>
<sequence length="151" mass="17497">MAKAVALRKQPLLLDLSFLTGEERAKLEAVVRADENMLVQDRVRVGTLRQELEKERYFQKKLLDKPQCTCCEQRLGRLFNTGAPCPNCFYRVCKRCRILSQNPPPPFVCPYAPERGMYTHVIIIYHKMHGTTLLRNGQNMQLQRVLCNFVA</sequence>
<name>A0AA35TJF3_GEOBA</name>
<dbReference type="Pfam" id="PF02318">
    <property type="entry name" value="FYVE_2"/>
    <property type="match status" value="1"/>
</dbReference>
<feature type="domain" description="FYVE-type zinc finger" evidence="1">
    <location>
        <begin position="18"/>
        <end position="110"/>
    </location>
</feature>